<dbReference type="InterPro" id="IPR000860">
    <property type="entry name" value="HemC"/>
</dbReference>
<reference evidence="7" key="1">
    <citation type="submission" date="2020-05" db="EMBL/GenBank/DDBJ databases">
        <authorList>
            <person name="Chiriac C."/>
            <person name="Salcher M."/>
            <person name="Ghai R."/>
            <person name="Kavagutti S V."/>
        </authorList>
    </citation>
    <scope>NUCLEOTIDE SEQUENCE</scope>
</reference>
<dbReference type="InterPro" id="IPR022418">
    <property type="entry name" value="Porphobilinogen_deaminase_C"/>
</dbReference>
<dbReference type="EC" id="2.5.1.61" evidence="2"/>
<evidence type="ECO:0000256" key="4">
    <source>
        <dbReference type="ARBA" id="ARBA00023244"/>
    </source>
</evidence>
<evidence type="ECO:0000256" key="1">
    <source>
        <dbReference type="ARBA" id="ARBA00005638"/>
    </source>
</evidence>
<proteinExistence type="inferred from homology"/>
<evidence type="ECO:0000259" key="6">
    <source>
        <dbReference type="Pfam" id="PF03900"/>
    </source>
</evidence>
<evidence type="ECO:0000313" key="7">
    <source>
        <dbReference type="EMBL" id="CAB4636165.1"/>
    </source>
</evidence>
<dbReference type="PIRSF" id="PIRSF001438">
    <property type="entry name" value="4pyrrol_synth_OHMeBilane_synth"/>
    <property type="match status" value="1"/>
</dbReference>
<dbReference type="InterPro" id="IPR036803">
    <property type="entry name" value="Porphobilinogen_deaminase_C_sf"/>
</dbReference>
<dbReference type="SUPFAM" id="SSF54782">
    <property type="entry name" value="Porphobilinogen deaminase (hydroxymethylbilane synthase), C-terminal domain"/>
    <property type="match status" value="1"/>
</dbReference>
<dbReference type="Gene3D" id="3.30.160.40">
    <property type="entry name" value="Porphobilinogen deaminase, C-terminal domain"/>
    <property type="match status" value="1"/>
</dbReference>
<evidence type="ECO:0000313" key="8">
    <source>
        <dbReference type="EMBL" id="CAB4788842.1"/>
    </source>
</evidence>
<evidence type="ECO:0000256" key="2">
    <source>
        <dbReference type="ARBA" id="ARBA00012655"/>
    </source>
</evidence>
<feature type="domain" description="Porphobilinogen deaminase N-terminal" evidence="5">
    <location>
        <begin position="4"/>
        <end position="206"/>
    </location>
</feature>
<gene>
    <name evidence="7" type="ORF">UFOPK1960_00991</name>
    <name evidence="8" type="ORF">UFOPK2921_01307</name>
</gene>
<accession>A0A6J6JHT3</accession>
<dbReference type="GO" id="GO:0005737">
    <property type="term" value="C:cytoplasm"/>
    <property type="evidence" value="ECO:0007669"/>
    <property type="project" value="TreeGrafter"/>
</dbReference>
<comment type="similarity">
    <text evidence="1">Belongs to the HMBS family.</text>
</comment>
<keyword evidence="3" id="KW-0808">Transferase</keyword>
<dbReference type="Pfam" id="PF03900">
    <property type="entry name" value="Porphobil_deamC"/>
    <property type="match status" value="1"/>
</dbReference>
<dbReference type="NCBIfam" id="TIGR00212">
    <property type="entry name" value="hemC"/>
    <property type="match status" value="1"/>
</dbReference>
<dbReference type="PANTHER" id="PTHR11557:SF0">
    <property type="entry name" value="PORPHOBILINOGEN DEAMINASE"/>
    <property type="match status" value="1"/>
</dbReference>
<dbReference type="InterPro" id="IPR022417">
    <property type="entry name" value="Porphobilin_deaminase_N"/>
</dbReference>
<dbReference type="SUPFAM" id="SSF53850">
    <property type="entry name" value="Periplasmic binding protein-like II"/>
    <property type="match status" value="1"/>
</dbReference>
<dbReference type="Gene3D" id="3.40.190.10">
    <property type="entry name" value="Periplasmic binding protein-like II"/>
    <property type="match status" value="2"/>
</dbReference>
<sequence length="293" mass="31157">MTSVRIATRGSAQARTQATAVADLLRAHHRGLNVELVFVDTTGDQRQDVPLHTIGGQGVFVKEVQAAVLAGRADIAVHSAKDLPSTPADGLVIAAFGERRDPRDVLVGRSLADLGQGATVATGSVRRRSQLTAIRPDLHFVELRGNIPTRLEKIPVDGSIVMAAAALEILGWSDRVSEYIDVQVMVPAVGQGCVAIECREDDQQTRDILHAIDHALSRRAVEHERAFLAELGSGCSLPVGAYDDGSTMLVYLASDDAAQHHFASITTGHISSHDDLLDASRSAARTARDSVAG</sequence>
<name>A0A6J6JHT3_9ZZZZ</name>
<protein>
    <recommendedName>
        <fullName evidence="2">hydroxymethylbilane synthase</fullName>
        <ecNumber evidence="2">2.5.1.61</ecNumber>
    </recommendedName>
</protein>
<evidence type="ECO:0000256" key="3">
    <source>
        <dbReference type="ARBA" id="ARBA00022679"/>
    </source>
</evidence>
<dbReference type="Pfam" id="PF01379">
    <property type="entry name" value="Porphobil_deam"/>
    <property type="match status" value="1"/>
</dbReference>
<dbReference type="GO" id="GO:0006783">
    <property type="term" value="P:heme biosynthetic process"/>
    <property type="evidence" value="ECO:0007669"/>
    <property type="project" value="TreeGrafter"/>
</dbReference>
<evidence type="ECO:0000259" key="5">
    <source>
        <dbReference type="Pfam" id="PF01379"/>
    </source>
</evidence>
<dbReference type="PANTHER" id="PTHR11557">
    <property type="entry name" value="PORPHOBILINOGEN DEAMINASE"/>
    <property type="match status" value="1"/>
</dbReference>
<feature type="domain" description="Porphobilinogen deaminase C-terminal" evidence="6">
    <location>
        <begin position="220"/>
        <end position="243"/>
    </location>
</feature>
<dbReference type="PRINTS" id="PR00151">
    <property type="entry name" value="PORPHBDMNASE"/>
</dbReference>
<keyword evidence="4" id="KW-0627">Porphyrin biosynthesis</keyword>
<dbReference type="EMBL" id="CAEZZV010000206">
    <property type="protein sequence ID" value="CAB4788842.1"/>
    <property type="molecule type" value="Genomic_DNA"/>
</dbReference>
<dbReference type="GO" id="GO:0004418">
    <property type="term" value="F:hydroxymethylbilane synthase activity"/>
    <property type="evidence" value="ECO:0007669"/>
    <property type="project" value="UniProtKB-EC"/>
</dbReference>
<organism evidence="7">
    <name type="scientific">freshwater metagenome</name>
    <dbReference type="NCBI Taxonomy" id="449393"/>
    <lineage>
        <taxon>unclassified sequences</taxon>
        <taxon>metagenomes</taxon>
        <taxon>ecological metagenomes</taxon>
    </lineage>
</organism>
<dbReference type="EMBL" id="CAEZVL010000160">
    <property type="protein sequence ID" value="CAB4636165.1"/>
    <property type="molecule type" value="Genomic_DNA"/>
</dbReference>
<dbReference type="AlphaFoldDB" id="A0A6J6JHT3"/>